<dbReference type="Pfam" id="PF06985">
    <property type="entry name" value="HET"/>
    <property type="match status" value="1"/>
</dbReference>
<comment type="caution">
    <text evidence="3">The sequence shown here is derived from an EMBL/GenBank/DDBJ whole genome shotgun (WGS) entry which is preliminary data.</text>
</comment>
<feature type="transmembrane region" description="Helical" evidence="1">
    <location>
        <begin position="39"/>
        <end position="59"/>
    </location>
</feature>
<keyword evidence="1" id="KW-0812">Transmembrane</keyword>
<dbReference type="InterPro" id="IPR010730">
    <property type="entry name" value="HET"/>
</dbReference>
<proteinExistence type="predicted"/>
<dbReference type="Proteomes" id="UP001239445">
    <property type="component" value="Unassembled WGS sequence"/>
</dbReference>
<sequence length="915" mass="101263">MSNSAPRAVGIVIGRCIGASLSGVLKVGLASLISFPFSSWPTLSIATFWASFIGLSLRFDPAFTVGFPRIWTYLTRDGPSQPEGQSPILEAADVTESWALASINIVSSVCVANTGRILRFLFRNWFRLLIATASLTVVAPVAALLWLHLGSASPRERIRGAPLPVLTLFFLARMAFRAIRGMSHLFHSLGWLTERCLASATANQPRQVSQRSKPARPEMYRYPHSLVADATWDGTDSQSAPSTPAPPLIRLLAVTKKFPFSTTCQLLVVPLPVAARMGYEAISYTWGGQKPGEIYMECDGKWLATTPNVHAIVRDRASYRKTRFLWIDAVCINQGDKDEKAYQIGLMSDIYARSTRVVVWLNSGDFTSADVRSALEALEYTRFAVANWELYERQWEERRMANVASDDKWAALIRLLGHQYWYRMWILQEIAKGTVVHMVVGGWWLSWEYFSVMMELVEEDPGANIMRQEAFYQGLPHGVLTRGSSQVTRIRKLRSGVHGDSRKGYTLAECLTFSSDSQATDPKDKIYALGNLLGPNAHTLKVNYSDVYTASLLFTDTAAALVEEAPFMTLFLAGRDTNREGDVRTGENCLPLPSWVPNFAQCTAADYDLLDLSAKHYRALRSHLGNPDCSPITVTASTALHMLVTPLSTIGRISPQVLVLPSPYPDPASQANLSLIYAIQSIPAVYHAAARTLGPTTGFYPYTPRQTNLPPYHTHPTPSHALRQTWYEALWRTLLADMAPNRQEYNLATTTPTGTVDVTTTDITSPAPPEYDTYFQVALDQFSNLVTADGIAAAARTSPLSPRLQQLIMALPTAKRHLTYIGMNISTAVRMANTKRRFAISEKMHTMLVPESAKEGDLVGVVRGVAMPIVLRRDGDESEERWRFVGCCYVHGLMTGDDLCSEGGAPAVEKTFVVV</sequence>
<reference evidence="3" key="1">
    <citation type="submission" date="2023-06" db="EMBL/GenBank/DDBJ databases">
        <title>Genome-scale phylogeny and comparative genomics of the fungal order Sordariales.</title>
        <authorList>
            <consortium name="Lawrence Berkeley National Laboratory"/>
            <person name="Hensen N."/>
            <person name="Bonometti L."/>
            <person name="Westerberg I."/>
            <person name="Brannstrom I.O."/>
            <person name="Guillou S."/>
            <person name="Cros-Aarteil S."/>
            <person name="Calhoun S."/>
            <person name="Haridas S."/>
            <person name="Kuo A."/>
            <person name="Mondo S."/>
            <person name="Pangilinan J."/>
            <person name="Riley R."/>
            <person name="Labutti K."/>
            <person name="Andreopoulos B."/>
            <person name="Lipzen A."/>
            <person name="Chen C."/>
            <person name="Yanf M."/>
            <person name="Daum C."/>
            <person name="Ng V."/>
            <person name="Clum A."/>
            <person name="Steindorff A."/>
            <person name="Ohm R."/>
            <person name="Martin F."/>
            <person name="Silar P."/>
            <person name="Natvig D."/>
            <person name="Lalanne C."/>
            <person name="Gautier V."/>
            <person name="Ament-Velasquez S.L."/>
            <person name="Kruys A."/>
            <person name="Hutchinson M.I."/>
            <person name="Powell A.J."/>
            <person name="Barry K."/>
            <person name="Miller A.N."/>
            <person name="Grigoriev I.V."/>
            <person name="Debuchy R."/>
            <person name="Gladieux P."/>
            <person name="Thoren M.H."/>
            <person name="Johannesson H."/>
        </authorList>
    </citation>
    <scope>NUCLEOTIDE SEQUENCE</scope>
    <source>
        <strain evidence="3">PSN4</strain>
    </source>
</reference>
<gene>
    <name evidence="3" type="ORF">QBC47DRAFT_445587</name>
</gene>
<dbReference type="PANTHER" id="PTHR24148:SF64">
    <property type="entry name" value="HETEROKARYON INCOMPATIBILITY DOMAIN-CONTAINING PROTEIN"/>
    <property type="match status" value="1"/>
</dbReference>
<organism evidence="3 4">
    <name type="scientific">Echria macrotheca</name>
    <dbReference type="NCBI Taxonomy" id="438768"/>
    <lineage>
        <taxon>Eukaryota</taxon>
        <taxon>Fungi</taxon>
        <taxon>Dikarya</taxon>
        <taxon>Ascomycota</taxon>
        <taxon>Pezizomycotina</taxon>
        <taxon>Sordariomycetes</taxon>
        <taxon>Sordariomycetidae</taxon>
        <taxon>Sordariales</taxon>
        <taxon>Schizotheciaceae</taxon>
        <taxon>Echria</taxon>
    </lineage>
</organism>
<evidence type="ECO:0000313" key="3">
    <source>
        <dbReference type="EMBL" id="KAK1755490.1"/>
    </source>
</evidence>
<evidence type="ECO:0000256" key="1">
    <source>
        <dbReference type="SAM" id="Phobius"/>
    </source>
</evidence>
<keyword evidence="1" id="KW-0472">Membrane</keyword>
<dbReference type="AlphaFoldDB" id="A0AAJ0FBT5"/>
<dbReference type="InterPro" id="IPR052895">
    <property type="entry name" value="HetReg/Transcr_Mod"/>
</dbReference>
<protein>
    <submittedName>
        <fullName evidence="3">Heterokaryon incompatibility protein-domain-containing protein</fullName>
    </submittedName>
</protein>
<dbReference type="EMBL" id="MU839833">
    <property type="protein sequence ID" value="KAK1755490.1"/>
    <property type="molecule type" value="Genomic_DNA"/>
</dbReference>
<feature type="transmembrane region" description="Helical" evidence="1">
    <location>
        <begin position="12"/>
        <end position="33"/>
    </location>
</feature>
<feature type="transmembrane region" description="Helical" evidence="1">
    <location>
        <begin position="125"/>
        <end position="149"/>
    </location>
</feature>
<evidence type="ECO:0000313" key="4">
    <source>
        <dbReference type="Proteomes" id="UP001239445"/>
    </source>
</evidence>
<feature type="domain" description="Heterokaryon incompatibility" evidence="2">
    <location>
        <begin position="279"/>
        <end position="429"/>
    </location>
</feature>
<dbReference type="PANTHER" id="PTHR24148">
    <property type="entry name" value="ANKYRIN REPEAT DOMAIN-CONTAINING PROTEIN 39 HOMOLOG-RELATED"/>
    <property type="match status" value="1"/>
</dbReference>
<keyword evidence="4" id="KW-1185">Reference proteome</keyword>
<keyword evidence="1" id="KW-1133">Transmembrane helix</keyword>
<evidence type="ECO:0000259" key="2">
    <source>
        <dbReference type="Pfam" id="PF06985"/>
    </source>
</evidence>
<accession>A0AAJ0FBT5</accession>
<name>A0AAJ0FBT5_9PEZI</name>